<feature type="compositionally biased region" description="Basic and acidic residues" evidence="1">
    <location>
        <begin position="173"/>
        <end position="197"/>
    </location>
</feature>
<feature type="compositionally biased region" description="Basic and acidic residues" evidence="1">
    <location>
        <begin position="61"/>
        <end position="75"/>
    </location>
</feature>
<dbReference type="EMBL" id="JANPWB010000014">
    <property type="protein sequence ID" value="KAJ1095556.1"/>
    <property type="molecule type" value="Genomic_DNA"/>
</dbReference>
<evidence type="ECO:0000313" key="3">
    <source>
        <dbReference type="Proteomes" id="UP001066276"/>
    </source>
</evidence>
<gene>
    <name evidence="2" type="ORF">NDU88_000718</name>
</gene>
<feature type="compositionally biased region" description="Polar residues" evidence="1">
    <location>
        <begin position="233"/>
        <end position="242"/>
    </location>
</feature>
<dbReference type="Proteomes" id="UP001066276">
    <property type="component" value="Chromosome 10"/>
</dbReference>
<name>A0AAV7LVG4_PLEWA</name>
<proteinExistence type="predicted"/>
<comment type="caution">
    <text evidence="2">The sequence shown here is derived from an EMBL/GenBank/DDBJ whole genome shotgun (WGS) entry which is preliminary data.</text>
</comment>
<feature type="compositionally biased region" description="Basic and acidic residues" evidence="1">
    <location>
        <begin position="211"/>
        <end position="226"/>
    </location>
</feature>
<feature type="region of interest" description="Disordered" evidence="1">
    <location>
        <begin position="1"/>
        <end position="75"/>
    </location>
</feature>
<reference evidence="2" key="1">
    <citation type="journal article" date="2022" name="bioRxiv">
        <title>Sequencing and chromosome-scale assembly of the giantPleurodeles waltlgenome.</title>
        <authorList>
            <person name="Brown T."/>
            <person name="Elewa A."/>
            <person name="Iarovenko S."/>
            <person name="Subramanian E."/>
            <person name="Araus A.J."/>
            <person name="Petzold A."/>
            <person name="Susuki M."/>
            <person name="Suzuki K.-i.T."/>
            <person name="Hayashi T."/>
            <person name="Toyoda A."/>
            <person name="Oliveira C."/>
            <person name="Osipova E."/>
            <person name="Leigh N.D."/>
            <person name="Simon A."/>
            <person name="Yun M.H."/>
        </authorList>
    </citation>
    <scope>NUCLEOTIDE SEQUENCE</scope>
    <source>
        <strain evidence="2">20211129_DDA</strain>
        <tissue evidence="2">Liver</tissue>
    </source>
</reference>
<evidence type="ECO:0000313" key="2">
    <source>
        <dbReference type="EMBL" id="KAJ1095556.1"/>
    </source>
</evidence>
<evidence type="ECO:0000256" key="1">
    <source>
        <dbReference type="SAM" id="MobiDB-lite"/>
    </source>
</evidence>
<sequence>MEKHTDVLKDGETLGGGEEEKAGHSRSSGDPRRESSRQESRPEGKGSEAETQAADRSGNGDARENQVPRRNAEALEGRGWYRYEIAYAVAYSLGQRGVGRCPIDPWLYQPSSGESDCNREAIPGSGDIGLEDPELPGPKLQGDDPTHYVGTRGKTYRLRMERHWKAERRKTRDTRGSVDTQGERAVDRRADQKEKGPRQRPKQPTEALMETPEKTETGRNAEDHHGPVAGTRSLMQSQSWAQRTGEVRGRAVKGETSQASL</sequence>
<feature type="region of interest" description="Disordered" evidence="1">
    <location>
        <begin position="111"/>
        <end position="261"/>
    </location>
</feature>
<organism evidence="2 3">
    <name type="scientific">Pleurodeles waltl</name>
    <name type="common">Iberian ribbed newt</name>
    <dbReference type="NCBI Taxonomy" id="8319"/>
    <lineage>
        <taxon>Eukaryota</taxon>
        <taxon>Metazoa</taxon>
        <taxon>Chordata</taxon>
        <taxon>Craniata</taxon>
        <taxon>Vertebrata</taxon>
        <taxon>Euteleostomi</taxon>
        <taxon>Amphibia</taxon>
        <taxon>Batrachia</taxon>
        <taxon>Caudata</taxon>
        <taxon>Salamandroidea</taxon>
        <taxon>Salamandridae</taxon>
        <taxon>Pleurodelinae</taxon>
        <taxon>Pleurodeles</taxon>
    </lineage>
</organism>
<accession>A0AAV7LVG4</accession>
<dbReference type="AlphaFoldDB" id="A0AAV7LVG4"/>
<keyword evidence="3" id="KW-1185">Reference proteome</keyword>
<protein>
    <submittedName>
        <fullName evidence="2">Uncharacterized protein</fullName>
    </submittedName>
</protein>
<feature type="compositionally biased region" description="Basic and acidic residues" evidence="1">
    <location>
        <begin position="1"/>
        <end position="48"/>
    </location>
</feature>